<evidence type="ECO:0000313" key="2">
    <source>
        <dbReference type="Proteomes" id="UP000799755"/>
    </source>
</evidence>
<keyword evidence="2" id="KW-1185">Reference proteome</keyword>
<dbReference type="EMBL" id="MU003500">
    <property type="protein sequence ID" value="KAF2473112.1"/>
    <property type="molecule type" value="Genomic_DNA"/>
</dbReference>
<comment type="caution">
    <text evidence="1">The sequence shown here is derived from an EMBL/GenBank/DDBJ whole genome shotgun (WGS) entry which is preliminary data.</text>
</comment>
<protein>
    <submittedName>
        <fullName evidence="1">Uncharacterized protein</fullName>
    </submittedName>
</protein>
<reference evidence="1" key="1">
    <citation type="journal article" date="2020" name="Stud. Mycol.">
        <title>101 Dothideomycetes genomes: a test case for predicting lifestyles and emergence of pathogens.</title>
        <authorList>
            <person name="Haridas S."/>
            <person name="Albert R."/>
            <person name="Binder M."/>
            <person name="Bloem J."/>
            <person name="Labutti K."/>
            <person name="Salamov A."/>
            <person name="Andreopoulos B."/>
            <person name="Baker S."/>
            <person name="Barry K."/>
            <person name="Bills G."/>
            <person name="Bluhm B."/>
            <person name="Cannon C."/>
            <person name="Castanera R."/>
            <person name="Culley D."/>
            <person name="Daum C."/>
            <person name="Ezra D."/>
            <person name="Gonzalez J."/>
            <person name="Henrissat B."/>
            <person name="Kuo A."/>
            <person name="Liang C."/>
            <person name="Lipzen A."/>
            <person name="Lutzoni F."/>
            <person name="Magnuson J."/>
            <person name="Mondo S."/>
            <person name="Nolan M."/>
            <person name="Ohm R."/>
            <person name="Pangilinan J."/>
            <person name="Park H.-J."/>
            <person name="Ramirez L."/>
            <person name="Alfaro M."/>
            <person name="Sun H."/>
            <person name="Tritt A."/>
            <person name="Yoshinaga Y."/>
            <person name="Zwiers L.-H."/>
            <person name="Turgeon B."/>
            <person name="Goodwin S."/>
            <person name="Spatafora J."/>
            <person name="Crous P."/>
            <person name="Grigoriev I."/>
        </authorList>
    </citation>
    <scope>NUCLEOTIDE SEQUENCE</scope>
    <source>
        <strain evidence="1">ATCC 200398</strain>
    </source>
</reference>
<name>A0ACB6R3M4_9PLEO</name>
<organism evidence="1 2">
    <name type="scientific">Lindgomyces ingoldianus</name>
    <dbReference type="NCBI Taxonomy" id="673940"/>
    <lineage>
        <taxon>Eukaryota</taxon>
        <taxon>Fungi</taxon>
        <taxon>Dikarya</taxon>
        <taxon>Ascomycota</taxon>
        <taxon>Pezizomycotina</taxon>
        <taxon>Dothideomycetes</taxon>
        <taxon>Pleosporomycetidae</taxon>
        <taxon>Pleosporales</taxon>
        <taxon>Lindgomycetaceae</taxon>
        <taxon>Lindgomyces</taxon>
    </lineage>
</organism>
<evidence type="ECO:0000313" key="1">
    <source>
        <dbReference type="EMBL" id="KAF2473112.1"/>
    </source>
</evidence>
<proteinExistence type="predicted"/>
<dbReference type="Proteomes" id="UP000799755">
    <property type="component" value="Unassembled WGS sequence"/>
</dbReference>
<accession>A0ACB6R3M4</accession>
<sequence>MSASGSFTNVALRPWPAPAREKLTPVEIHAQIAQLTTERGHLRYITEDSLQNEIDTGTDPSKAASAKEGVVQVEQNAAPTRQERLVEIQRTGQAMFSRLEWSSFYTTNMIDLVSLILSKDPSKRVEGSFSARFKEQNVPHGSFGLDKGAPTEESQKGALTRDSNTLEKKKRKLVAMGSRMEALDKGIDNILQAATELETEVRKETKYWGEILSVSQKGWSLQKLRRDARHSPFAVHYGFQEASDHFKARRLAPLRMDKDGSIILDPALALKPKTLRVRVTANGKILGTSTLPPQGELSDLGIEKSIQLARDSLFEEELYHEMSMERRQLGSFGVQLRDSCIHLPVPDLGGGQTNRIVLIDCVARDDKFLDADDRSEDWLAQKIAEALRILLAHEHHMRLHRRSQVPPPLTQNRRVHPSPPLLRTMLTFFHHTSAVNSLQNYLDLTVAAMTSAGLNTSSHVVRENSWAHLIEALKKPQDKDLSVADQILRSLSKPFDGTATLTLPSSNETRPELITINTRTYMGAPIFGSEYKVIVPPSLGVVLDLPQDQKREFRFTSATELEHYLDWILSLDLTHSLLPLEYGERAVVIDIIPPRVSIWTKGRKKRAKKDVVIEFARGALKLSVANPQVHGEAMTENEIIWDGRKDATSFKKTVKGFMG</sequence>
<gene>
    <name evidence="1" type="ORF">BDR25DRAFT_332783</name>
</gene>